<organism evidence="2 3">
    <name type="scientific">Photorhabdus akhurstii</name>
    <dbReference type="NCBI Taxonomy" id="171438"/>
    <lineage>
        <taxon>Bacteria</taxon>
        <taxon>Pseudomonadati</taxon>
        <taxon>Pseudomonadota</taxon>
        <taxon>Gammaproteobacteria</taxon>
        <taxon>Enterobacterales</taxon>
        <taxon>Morganellaceae</taxon>
        <taxon>Photorhabdus</taxon>
    </lineage>
</organism>
<dbReference type="EMBL" id="CP020335">
    <property type="protein sequence ID" value="QXF34018.1"/>
    <property type="molecule type" value="Genomic_DNA"/>
</dbReference>
<keyword evidence="1" id="KW-0812">Transmembrane</keyword>
<sequence>MLLDIGVASFRFIVGWGFSLSAWNIMLKTESLKHPEAVYVYSSKMQDIENIYYGHVMPSN</sequence>
<protein>
    <submittedName>
        <fullName evidence="2">Uncharacterized protein</fullName>
    </submittedName>
</protein>
<gene>
    <name evidence="2" type="ORF">B0X70_13330</name>
</gene>
<accession>A0ABX8LUZ5</accession>
<evidence type="ECO:0000256" key="1">
    <source>
        <dbReference type="SAM" id="Phobius"/>
    </source>
</evidence>
<name>A0ABX8LUZ5_9GAMM</name>
<keyword evidence="1" id="KW-0472">Membrane</keyword>
<dbReference type="Proteomes" id="UP000693715">
    <property type="component" value="Chromosome"/>
</dbReference>
<keyword evidence="1" id="KW-1133">Transmembrane helix</keyword>
<keyword evidence="3" id="KW-1185">Reference proteome</keyword>
<proteinExistence type="predicted"/>
<evidence type="ECO:0000313" key="2">
    <source>
        <dbReference type="EMBL" id="QXF34018.1"/>
    </source>
</evidence>
<reference evidence="2 3" key="1">
    <citation type="submission" date="2017-03" db="EMBL/GenBank/DDBJ databases">
        <title>Genome comparison of Photorhabdus luminescens strain 0813-124 phase variants.</title>
        <authorList>
            <person name="Chien C.-C."/>
            <person name="Chen W.-J."/>
            <person name="Shih M.-C."/>
            <person name="Hsieh F.-C."/>
        </authorList>
    </citation>
    <scope>NUCLEOTIDE SEQUENCE [LARGE SCALE GENOMIC DNA]</scope>
    <source>
        <strain evidence="2 3">0813-124 phase II</strain>
    </source>
</reference>
<feature type="transmembrane region" description="Helical" evidence="1">
    <location>
        <begin position="6"/>
        <end position="26"/>
    </location>
</feature>
<evidence type="ECO:0000313" key="3">
    <source>
        <dbReference type="Proteomes" id="UP000693715"/>
    </source>
</evidence>